<proteinExistence type="predicted"/>
<evidence type="ECO:0000313" key="1">
    <source>
        <dbReference type="EMBL" id="MDN3690335.1"/>
    </source>
</evidence>
<organism evidence="1 2">
    <name type="scientific">Cyclobacterium jeungdonense</name>
    <dbReference type="NCBI Taxonomy" id="708087"/>
    <lineage>
        <taxon>Bacteria</taxon>
        <taxon>Pseudomonadati</taxon>
        <taxon>Bacteroidota</taxon>
        <taxon>Cytophagia</taxon>
        <taxon>Cytophagales</taxon>
        <taxon>Cyclobacteriaceae</taxon>
        <taxon>Cyclobacterium</taxon>
    </lineage>
</organism>
<protein>
    <submittedName>
        <fullName evidence="1">Uncharacterized protein</fullName>
    </submittedName>
</protein>
<evidence type="ECO:0000313" key="2">
    <source>
        <dbReference type="Proteomes" id="UP001236663"/>
    </source>
</evidence>
<sequence length="656" mass="73829">MPDRFSFAKLIFLFGTAVVVYQAKAQPCPENLMARDSASNYLEILSPNSDPISIPLPEVQVFPGGKERIYILLPDILTELSTPVIRWNELVLKKPLNSDENWKGSLDRALFYPTHCLPDLDESHFSEANSQEGFFYETENNRVTVQGTVSFAEVDGKQMKLHFNVTDREVPRPLINDLDGKIYSRGSSLTISSGEISYIPTDRLLTGSGFAEGDNLDQRFDFQINEFQGEPGIYVVDEGPDYLDTYFIYKIDGNPETEIFIKKFAINSSVMASNSFFEPVPFQVNSQDLEQLPLLAEMHSSSLLIDPKPVSIELPLVNQAFEGNSPNIQQIRSFTNPPVLNPDSWVNDYTVFFENLPVWNLKWVEEDSADVVKTISLQNRLPETNTDEPGIEQRLSYQQVEKMNEGFMEIFKNFDDSADTTQLKTSILSLFETNDLTTSAGMNDSFEEFLVTTISAFREAEKHALYTGSAAALPALDANALELAPVELQVNTETGLPVSRSFTFKETNIQITYEKDSISLLAVNKNQGQQSIKIPNAGLLDIYQLFGVLSQLPLAEDSQFNLGFFDLMPVEKRTVEEPNQQRLLLLPKYIHASVEVVEKLTYQGTAAIKLAIQFNGLRNPLFPESYEPDFSGTYYVSQSFPHQLIKATFNQGLTLQ</sequence>
<keyword evidence="2" id="KW-1185">Reference proteome</keyword>
<comment type="caution">
    <text evidence="1">The sequence shown here is derived from an EMBL/GenBank/DDBJ whole genome shotgun (WGS) entry which is preliminary data.</text>
</comment>
<accession>A0ABT8CCS7</accession>
<dbReference type="RefSeq" id="WP_163383169.1">
    <property type="nucleotide sequence ID" value="NZ_JAUFQS010000047.1"/>
</dbReference>
<dbReference type="Proteomes" id="UP001236663">
    <property type="component" value="Unassembled WGS sequence"/>
</dbReference>
<gene>
    <name evidence="1" type="ORF">QWZ15_21115</name>
</gene>
<name>A0ABT8CCS7_9BACT</name>
<reference evidence="2" key="1">
    <citation type="journal article" date="2019" name="Int. J. Syst. Evol. Microbiol.">
        <title>The Global Catalogue of Microorganisms (GCM) 10K type strain sequencing project: providing services to taxonomists for standard genome sequencing and annotation.</title>
        <authorList>
            <consortium name="The Broad Institute Genomics Platform"/>
            <consortium name="The Broad Institute Genome Sequencing Center for Infectious Disease"/>
            <person name="Wu L."/>
            <person name="Ma J."/>
        </authorList>
    </citation>
    <scope>NUCLEOTIDE SEQUENCE [LARGE SCALE GENOMIC DNA]</scope>
    <source>
        <strain evidence="2">CECT 7706</strain>
    </source>
</reference>
<dbReference type="EMBL" id="JAUFQS010000047">
    <property type="protein sequence ID" value="MDN3690335.1"/>
    <property type="molecule type" value="Genomic_DNA"/>
</dbReference>